<feature type="domain" description="DUF7033" evidence="1">
    <location>
        <begin position="87"/>
        <end position="174"/>
    </location>
</feature>
<dbReference type="Gene3D" id="3.20.20.370">
    <property type="entry name" value="Glycoside hydrolase/deacetylase"/>
    <property type="match status" value="1"/>
</dbReference>
<dbReference type="InterPro" id="IPR011330">
    <property type="entry name" value="Glyco_hydro/deAcase_b/a-brl"/>
</dbReference>
<gene>
    <name evidence="2" type="ORF">H7U12_00500</name>
</gene>
<protein>
    <submittedName>
        <fullName evidence="2">Polysaccharide deacetylase family protein</fullName>
    </submittedName>
</protein>
<keyword evidence="3" id="KW-1185">Reference proteome</keyword>
<sequence length="439" mass="50635">MNIIFDYVLFHFQRLYHLPSPLEIGYGLDGRSRVQVTSTTSTFFERQQAKPVQTVWKDWQGTNLTLFFDETPDQPWFTQTEQGHVVVHYDLVASAFYLLSGWQEFYGPERDQFGRYPYKASQQARHRFITKPLVNYYLDILREAVSLAYGQEIKPKLWHGKPFATCLTHDIDFCQSAWKVAGKPALKKGNLGLFLKLAQQKLAGKDAWFNLPQVEHELTQLNAKGTFFFLPESAPYDGHPNADYDVLSQEIQKEIKRISAAGHEIGLHGSHGTGTNARQLQAERDKLPADVKGNRFHYLRFDPVKTPALLEELNFAYDSTLGFPEHFGFRNSYCHPFRLFNFKERRMLPVWEVPLNLMDVTLNHPNYLQLSPAEVMPALTPMLEEIIRFGGVFTLLWHNENFSDYGLSAGRPLFQEITRFLQNRETCFLTAGEVIGLTE</sequence>
<name>A0ABR6VLN8_9BACT</name>
<dbReference type="SUPFAM" id="SSF88713">
    <property type="entry name" value="Glycoside hydrolase/deacetylase"/>
    <property type="match status" value="1"/>
</dbReference>
<evidence type="ECO:0000259" key="1">
    <source>
        <dbReference type="Pfam" id="PF23019"/>
    </source>
</evidence>
<organism evidence="2 3">
    <name type="scientific">Rufibacter sediminis</name>
    <dbReference type="NCBI Taxonomy" id="2762756"/>
    <lineage>
        <taxon>Bacteria</taxon>
        <taxon>Pseudomonadati</taxon>
        <taxon>Bacteroidota</taxon>
        <taxon>Cytophagia</taxon>
        <taxon>Cytophagales</taxon>
        <taxon>Hymenobacteraceae</taxon>
        <taxon>Rufibacter</taxon>
    </lineage>
</organism>
<dbReference type="CDD" id="cd10931">
    <property type="entry name" value="CE4_u7"/>
    <property type="match status" value="1"/>
</dbReference>
<comment type="caution">
    <text evidence="2">The sequence shown here is derived from an EMBL/GenBank/DDBJ whole genome shotgun (WGS) entry which is preliminary data.</text>
</comment>
<dbReference type="EMBL" id="JACOAF010000001">
    <property type="protein sequence ID" value="MBC3538137.1"/>
    <property type="molecule type" value="Genomic_DNA"/>
</dbReference>
<dbReference type="Pfam" id="PF23019">
    <property type="entry name" value="DUF7033"/>
    <property type="match status" value="1"/>
</dbReference>
<dbReference type="RefSeq" id="WP_186631209.1">
    <property type="nucleotide sequence ID" value="NZ_JACOAF010000001.1"/>
</dbReference>
<reference evidence="2 3" key="1">
    <citation type="journal article" date="2019" name="Int. J. Syst. Evol. Microbiol.">
        <title>Rufibacter sediminis sp. nov., isolated from freshwater lake sediment.</title>
        <authorList>
            <person name="Qu J.H."/>
            <person name="Zhang L.J."/>
            <person name="Fu Y.H."/>
            <person name="Li H.F."/>
        </authorList>
    </citation>
    <scope>NUCLEOTIDE SEQUENCE [LARGE SCALE GENOMIC DNA]</scope>
    <source>
        <strain evidence="2 3">H-1</strain>
    </source>
</reference>
<evidence type="ECO:0000313" key="2">
    <source>
        <dbReference type="EMBL" id="MBC3538137.1"/>
    </source>
</evidence>
<dbReference type="Proteomes" id="UP000659698">
    <property type="component" value="Unassembled WGS sequence"/>
</dbReference>
<dbReference type="InterPro" id="IPR054297">
    <property type="entry name" value="DUF7033"/>
</dbReference>
<accession>A0ABR6VLN8</accession>
<proteinExistence type="predicted"/>
<evidence type="ECO:0000313" key="3">
    <source>
        <dbReference type="Proteomes" id="UP000659698"/>
    </source>
</evidence>